<proteinExistence type="predicted"/>
<evidence type="ECO:0000313" key="2">
    <source>
        <dbReference type="Proteomes" id="UP000462055"/>
    </source>
</evidence>
<evidence type="ECO:0000313" key="1">
    <source>
        <dbReference type="EMBL" id="MWA05939.1"/>
    </source>
</evidence>
<dbReference type="RefSeq" id="WP_151598342.1">
    <property type="nucleotide sequence ID" value="NZ_WBMS02000043.1"/>
</dbReference>
<dbReference type="AlphaFoldDB" id="A0A6I4MTC9"/>
<sequence length="383" mass="41615">MTQDICGFVPASCELLGLGEPTHLEPAFGRVRNGLFARLAEHGFRSIALETDRVAALAVDKFVRHGTGSLDAAMSEGFSHGFGDLDANRRLVAWMREYNRDRPAAERLAFHGFDAPMETMSVPSPRAYLEHVRDYLALDLDIAALTGEDRRWSRMEAVMDPAASVGETPEAERLRSVADDMLTTLYARAPELIAAASRAEWYRARTYLTAGLGLLRYHKQAAQRLDQTMRISVLGGTRDALMAQNLLDIRGAEARRGPTLVFSHNRHLQRNTCVIPMGGLETTWTGVGAVLGSLMDERYVFIAGSLGRSEIIGLPEPAPDTYEGSLQSRIGTWGLVKAASVAGAGARADAAHQQVYFPLDQETIDGADAVLHISDASAAAPNP</sequence>
<dbReference type="SUPFAM" id="SSF159501">
    <property type="entry name" value="EreA/ChaN-like"/>
    <property type="match status" value="1"/>
</dbReference>
<dbReference type="InterPro" id="IPR052036">
    <property type="entry name" value="Hydrolase/PRTase-associated"/>
</dbReference>
<dbReference type="Gene3D" id="3.30.1870.10">
    <property type="entry name" value="EreA-like, domain 2"/>
    <property type="match status" value="1"/>
</dbReference>
<keyword evidence="2" id="KW-1185">Reference proteome</keyword>
<dbReference type="Proteomes" id="UP000462055">
    <property type="component" value="Unassembled WGS sequence"/>
</dbReference>
<comment type="caution">
    <text evidence="1">The sequence shown here is derived from an EMBL/GenBank/DDBJ whole genome shotgun (WGS) entry which is preliminary data.</text>
</comment>
<dbReference type="EMBL" id="WBMS02000043">
    <property type="protein sequence ID" value="MWA05939.1"/>
    <property type="molecule type" value="Genomic_DNA"/>
</dbReference>
<protein>
    <submittedName>
        <fullName evidence="1">Erythromycin esterase family protein</fullName>
    </submittedName>
</protein>
<name>A0A6I4MTC9_9ACTN</name>
<organism evidence="1 2">
    <name type="scientific">Actinomadura physcomitrii</name>
    <dbReference type="NCBI Taxonomy" id="2650748"/>
    <lineage>
        <taxon>Bacteria</taxon>
        <taxon>Bacillati</taxon>
        <taxon>Actinomycetota</taxon>
        <taxon>Actinomycetes</taxon>
        <taxon>Streptosporangiales</taxon>
        <taxon>Thermomonosporaceae</taxon>
        <taxon>Actinomadura</taxon>
    </lineage>
</organism>
<accession>A0A6I4MTC9</accession>
<dbReference type="GO" id="GO:0046677">
    <property type="term" value="P:response to antibiotic"/>
    <property type="evidence" value="ECO:0007669"/>
    <property type="project" value="InterPro"/>
</dbReference>
<dbReference type="PANTHER" id="PTHR31299:SF0">
    <property type="entry name" value="ESTERASE, PUTATIVE (AFU_ORTHOLOGUE AFUA_1G05850)-RELATED"/>
    <property type="match status" value="1"/>
</dbReference>
<dbReference type="CDD" id="cd14728">
    <property type="entry name" value="Ere-like"/>
    <property type="match status" value="1"/>
</dbReference>
<reference evidence="1" key="1">
    <citation type="submission" date="2019-12" db="EMBL/GenBank/DDBJ databases">
        <title>Actinomadura physcomitrii sp. nov., a novel actinomycete isolated from moss [Physcomitrium sphaericum (Ludw) Fuernr].</title>
        <authorList>
            <person name="Zhuang X."/>
        </authorList>
    </citation>
    <scope>NUCLEOTIDE SEQUENCE [LARGE SCALE GENOMIC DNA]</scope>
    <source>
        <strain evidence="1">LD22</strain>
    </source>
</reference>
<dbReference type="PANTHER" id="PTHR31299">
    <property type="entry name" value="ESTERASE, PUTATIVE (AFU_ORTHOLOGUE AFUA_1G05850)-RELATED"/>
    <property type="match status" value="1"/>
</dbReference>
<dbReference type="InterPro" id="IPR007815">
    <property type="entry name" value="Emycin_Estase"/>
</dbReference>
<gene>
    <name evidence="1" type="ORF">F8568_037415</name>
</gene>
<dbReference type="Pfam" id="PF05139">
    <property type="entry name" value="Erythro_esteras"/>
    <property type="match status" value="1"/>
</dbReference>